<dbReference type="Proteomes" id="UP000818603">
    <property type="component" value="Unassembled WGS sequence"/>
</dbReference>
<name>A0A8J3EUP7_9PROT</name>
<gene>
    <name evidence="5" type="ORF">FF098_010030</name>
    <name evidence="4" type="ORF">GCM10011355_20190</name>
</gene>
<feature type="domain" description="EcxA zinc-binding" evidence="2">
    <location>
        <begin position="412"/>
        <end position="721"/>
    </location>
</feature>
<evidence type="ECO:0000259" key="2">
    <source>
        <dbReference type="Pfam" id="PF16313"/>
    </source>
</evidence>
<dbReference type="PANTHER" id="PTHR38478:SF1">
    <property type="entry name" value="ZINC DEPENDENT METALLOPROTEASE DOMAIN LIPOPROTEIN"/>
    <property type="match status" value="1"/>
</dbReference>
<accession>A0A8J3EUP7</accession>
<dbReference type="EMBL" id="VCJR02000002">
    <property type="protein sequence ID" value="NHK28242.1"/>
    <property type="molecule type" value="Genomic_DNA"/>
</dbReference>
<dbReference type="AlphaFoldDB" id="A0A8J3EUP7"/>
<feature type="chain" id="PRO_5035231715" evidence="1">
    <location>
        <begin position="22"/>
        <end position="838"/>
    </location>
</feature>
<comment type="caution">
    <text evidence="4">The sequence shown here is derived from an EMBL/GenBank/DDBJ whole genome shotgun (WGS) entry which is preliminary data.</text>
</comment>
<dbReference type="CDD" id="cd04276">
    <property type="entry name" value="ZnMc_MMP_like_2"/>
    <property type="match status" value="1"/>
</dbReference>
<proteinExistence type="predicted"/>
<evidence type="ECO:0000313" key="7">
    <source>
        <dbReference type="Proteomes" id="UP000818603"/>
    </source>
</evidence>
<dbReference type="SUPFAM" id="SSF55486">
    <property type="entry name" value="Metalloproteases ('zincins'), catalytic domain"/>
    <property type="match status" value="1"/>
</dbReference>
<dbReference type="InterPro" id="IPR033413">
    <property type="entry name" value="DUF5117"/>
</dbReference>
<dbReference type="PROSITE" id="PS51257">
    <property type="entry name" value="PROKAR_LIPOPROTEIN"/>
    <property type="match status" value="1"/>
</dbReference>
<dbReference type="InterPro" id="IPR034032">
    <property type="entry name" value="Zn_MMP-like_bac"/>
</dbReference>
<protein>
    <submittedName>
        <fullName evidence="5">DUF5117 domain-containing protein</fullName>
    </submittedName>
    <submittedName>
        <fullName evidence="4">Peptidase</fullName>
    </submittedName>
</protein>
<dbReference type="InterPro" id="IPR032534">
    <property type="entry name" value="EcxA_zinc-bd"/>
</dbReference>
<dbReference type="PANTHER" id="PTHR38478">
    <property type="entry name" value="PEPTIDASE M1A AND M12B"/>
    <property type="match status" value="1"/>
</dbReference>
<reference evidence="4" key="3">
    <citation type="submission" date="2020-09" db="EMBL/GenBank/DDBJ databases">
        <authorList>
            <person name="Sun Q."/>
            <person name="Zhou Y."/>
        </authorList>
    </citation>
    <scope>NUCLEOTIDE SEQUENCE</scope>
    <source>
        <strain evidence="4">CGMCC 1.14984</strain>
    </source>
</reference>
<keyword evidence="7" id="KW-1185">Reference proteome</keyword>
<reference evidence="5 7" key="2">
    <citation type="submission" date="2020-02" db="EMBL/GenBank/DDBJ databases">
        <title>Genome sequence of Parvularcula flava strain NH6-79.</title>
        <authorList>
            <person name="Abdul Karim M.H."/>
            <person name="Lam M.Q."/>
            <person name="Chen S.J."/>
            <person name="Yahya A."/>
            <person name="Shahir S."/>
            <person name="Shamsir M.S."/>
            <person name="Chong C.S."/>
        </authorList>
    </citation>
    <scope>NUCLEOTIDE SEQUENCE [LARGE SCALE GENOMIC DNA]</scope>
    <source>
        <strain evidence="5 7">NH6-79</strain>
    </source>
</reference>
<evidence type="ECO:0000259" key="3">
    <source>
        <dbReference type="Pfam" id="PF17148"/>
    </source>
</evidence>
<dbReference type="Pfam" id="PF16313">
    <property type="entry name" value="DUF4953"/>
    <property type="match status" value="1"/>
</dbReference>
<evidence type="ECO:0000313" key="5">
    <source>
        <dbReference type="EMBL" id="NHK28242.1"/>
    </source>
</evidence>
<dbReference type="Pfam" id="PF17148">
    <property type="entry name" value="DUF5117"/>
    <property type="match status" value="1"/>
</dbReference>
<reference evidence="4" key="1">
    <citation type="journal article" date="2014" name="Int. J. Syst. Evol. Microbiol.">
        <title>Complete genome sequence of Corynebacterium casei LMG S-19264T (=DSM 44701T), isolated from a smear-ripened cheese.</title>
        <authorList>
            <consortium name="US DOE Joint Genome Institute (JGI-PGF)"/>
            <person name="Walter F."/>
            <person name="Albersmeier A."/>
            <person name="Kalinowski J."/>
            <person name="Ruckert C."/>
        </authorList>
    </citation>
    <scope>NUCLEOTIDE SEQUENCE</scope>
    <source>
        <strain evidence="4">CGMCC 1.14984</strain>
    </source>
</reference>
<evidence type="ECO:0000313" key="6">
    <source>
        <dbReference type="Proteomes" id="UP000621856"/>
    </source>
</evidence>
<feature type="domain" description="DUF5117" evidence="3">
    <location>
        <begin position="100"/>
        <end position="284"/>
    </location>
</feature>
<feature type="signal peptide" evidence="1">
    <location>
        <begin position="1"/>
        <end position="21"/>
    </location>
</feature>
<evidence type="ECO:0000313" key="4">
    <source>
        <dbReference type="EMBL" id="GGH97891.1"/>
    </source>
</evidence>
<sequence length="838" mass="90309">MRLLRNALLPAVLVASLVACVEPATEGSSTSEAGYASQVEGLETVDGFFEVHEGDGKVLVTLPAPDEGGTLIRFIHAMRLTSGLGSNPIGLDRGWGNSGQIVRLRQVGDRVVAEVENHRYRATANNPLEQEAVAQSFATSFIWSGPVNAVADDGRVLVDLTGLLTMDILGLADALAEEGSSFSLSSDLSMIEPGSVLAFPDNVEVDTLMTFTSGNPGAEVQATAPYPGAVTLGVHHSFVRLPDDGYVPRKADPRTGTFTLGFYDYSAPLNEEIITTWAMRHRLQRVDPADPDSAFVEPIVFYIDPGAPEQIRDALVEGASWWADAFDAAGLEGAYRVELLPEDAHPLDVRYNVVQWVHRQTRGWSYGGGIIDPRTGEFVKGHVILGSQRVRQDRMIFEGLAGAGKSGSGDADDPVEMSLARIRQLSAHEVAHALGFGHNFAASVNDRASVTDYPAPWVVARRNGTLDFSQVYDSGIGEWDKVTVEWLYGEFDPETEEEELNAIIADARDRGLLYIADQHGRSAGTMHPLAAVWDNGADPVMELENVMAVRRIAIAGFDADALAAGRPQSALADVFTPVYLYHRYQVAAAAKTLGGAYYNYARTGIDGADLRIAPAAEQRRALAVLAETLRPSVLDIPENVLVLMQPTNDQLWFAAPSERLESRADPSFDLVAAVETAADVTLGAVLAPERAERLVQFHARDASLPSLQDVFEALEGVVLAPAPDGRQALIADAVRGRYVFALMALDEGSTSQLVKAKVRRQLSLLEDQLVASGSRGGERGAHDAWLADQITAHLLRQAPERALPVTGPETPPGSPIGSYDTGPYGSGQFVHEPCWHCE</sequence>
<dbReference type="RefSeq" id="WP_155140082.1">
    <property type="nucleotide sequence ID" value="NZ_BMGZ01000002.1"/>
</dbReference>
<dbReference type="EMBL" id="BMGZ01000002">
    <property type="protein sequence ID" value="GGH97891.1"/>
    <property type="molecule type" value="Genomic_DNA"/>
</dbReference>
<organism evidence="4 6">
    <name type="scientific">Aquisalinus luteolus</name>
    <dbReference type="NCBI Taxonomy" id="1566827"/>
    <lineage>
        <taxon>Bacteria</taxon>
        <taxon>Pseudomonadati</taxon>
        <taxon>Pseudomonadota</taxon>
        <taxon>Alphaproteobacteria</taxon>
        <taxon>Parvularculales</taxon>
        <taxon>Parvularculaceae</taxon>
        <taxon>Aquisalinus</taxon>
    </lineage>
</organism>
<evidence type="ECO:0000256" key="1">
    <source>
        <dbReference type="SAM" id="SignalP"/>
    </source>
</evidence>
<dbReference type="Proteomes" id="UP000621856">
    <property type="component" value="Unassembled WGS sequence"/>
</dbReference>
<keyword evidence="1" id="KW-0732">Signal</keyword>